<organism evidence="4 5">
    <name type="scientific">Candidatus Zymogenus saltonus</name>
    <dbReference type="NCBI Taxonomy" id="2844893"/>
    <lineage>
        <taxon>Bacteria</taxon>
        <taxon>Deltaproteobacteria</taxon>
        <taxon>Candidatus Zymogenia</taxon>
        <taxon>Candidatus Zymogeniales</taxon>
        <taxon>Candidatus Zymogenaceae</taxon>
        <taxon>Candidatus Zymogenus</taxon>
    </lineage>
</organism>
<evidence type="ECO:0000259" key="3">
    <source>
        <dbReference type="PROSITE" id="PS51186"/>
    </source>
</evidence>
<evidence type="ECO:0000256" key="2">
    <source>
        <dbReference type="ARBA" id="ARBA00022679"/>
    </source>
</evidence>
<dbReference type="GO" id="GO:0016747">
    <property type="term" value="F:acyltransferase activity, transferring groups other than amino-acyl groups"/>
    <property type="evidence" value="ECO:0007669"/>
    <property type="project" value="InterPro"/>
</dbReference>
<dbReference type="InterPro" id="IPR016181">
    <property type="entry name" value="Acyl_CoA_acyltransferase"/>
</dbReference>
<comment type="similarity">
    <text evidence="1">Belongs to the acetyl-CoA hydrolase/transferase family.</text>
</comment>
<dbReference type="Gene3D" id="3.40.1080.10">
    <property type="entry name" value="Glutaconate Coenzyme A-transferase"/>
    <property type="match status" value="1"/>
</dbReference>
<dbReference type="InterPro" id="IPR038460">
    <property type="entry name" value="AcetylCoA_hyd_C_sf"/>
</dbReference>
<reference evidence="4" key="1">
    <citation type="journal article" date="2021" name="Environ. Microbiol.">
        <title>Genomic characterization of three novel Desulfobacterota classes expand the metabolic and phylogenetic diversity of the phylum.</title>
        <authorList>
            <person name="Murphy C.L."/>
            <person name="Biggerstaff J."/>
            <person name="Eichhorn A."/>
            <person name="Ewing E."/>
            <person name="Shahan R."/>
            <person name="Soriano D."/>
            <person name="Stewart S."/>
            <person name="VanMol K."/>
            <person name="Walker R."/>
            <person name="Walters P."/>
            <person name="Elshahed M.S."/>
            <person name="Youssef N.H."/>
        </authorList>
    </citation>
    <scope>NUCLEOTIDE SEQUENCE</scope>
    <source>
        <strain evidence="4">Zod_Metabat.24</strain>
    </source>
</reference>
<evidence type="ECO:0000313" key="4">
    <source>
        <dbReference type="EMBL" id="MBN1574883.1"/>
    </source>
</evidence>
<dbReference type="InterPro" id="IPR000182">
    <property type="entry name" value="GNAT_dom"/>
</dbReference>
<dbReference type="Pfam" id="PF13336">
    <property type="entry name" value="AcetylCoA_hyd_C"/>
    <property type="match status" value="2"/>
</dbReference>
<dbReference type="InterPro" id="IPR037171">
    <property type="entry name" value="NagB/RpiA_transferase-like"/>
</dbReference>
<dbReference type="Gene3D" id="3.40.630.30">
    <property type="match status" value="1"/>
</dbReference>
<dbReference type="EMBL" id="JAFGIX010000092">
    <property type="protein sequence ID" value="MBN1574883.1"/>
    <property type="molecule type" value="Genomic_DNA"/>
</dbReference>
<protein>
    <submittedName>
        <fullName evidence="4">GNAT family N-acetyltransferase</fullName>
    </submittedName>
</protein>
<evidence type="ECO:0000313" key="5">
    <source>
        <dbReference type="Proteomes" id="UP000809273"/>
    </source>
</evidence>
<dbReference type="InterPro" id="IPR046433">
    <property type="entry name" value="ActCoA_hydro"/>
</dbReference>
<name>A0A9D8KIJ5_9DELT</name>
<dbReference type="GO" id="GO:0006083">
    <property type="term" value="P:acetate metabolic process"/>
    <property type="evidence" value="ECO:0007669"/>
    <property type="project" value="InterPro"/>
</dbReference>
<reference evidence="4" key="2">
    <citation type="submission" date="2021-01" db="EMBL/GenBank/DDBJ databases">
        <authorList>
            <person name="Hahn C.R."/>
            <person name="Youssef N.H."/>
            <person name="Elshahed M."/>
        </authorList>
    </citation>
    <scope>NUCLEOTIDE SEQUENCE</scope>
    <source>
        <strain evidence="4">Zod_Metabat.24</strain>
    </source>
</reference>
<proteinExistence type="inferred from homology"/>
<dbReference type="SUPFAM" id="SSF55729">
    <property type="entry name" value="Acyl-CoA N-acyltransferases (Nat)"/>
    <property type="match status" value="1"/>
</dbReference>
<dbReference type="Pfam" id="PF00583">
    <property type="entry name" value="Acetyltransf_1"/>
    <property type="match status" value="1"/>
</dbReference>
<evidence type="ECO:0000256" key="1">
    <source>
        <dbReference type="ARBA" id="ARBA00009632"/>
    </source>
</evidence>
<feature type="domain" description="N-acetyltransferase" evidence="3">
    <location>
        <begin position="500"/>
        <end position="655"/>
    </location>
</feature>
<dbReference type="GO" id="GO:0008775">
    <property type="term" value="F:acetate CoA-transferase activity"/>
    <property type="evidence" value="ECO:0007669"/>
    <property type="project" value="InterPro"/>
</dbReference>
<dbReference type="SUPFAM" id="SSF100950">
    <property type="entry name" value="NagB/RpiA/CoA transferase-like"/>
    <property type="match status" value="2"/>
</dbReference>
<dbReference type="Pfam" id="PF02550">
    <property type="entry name" value="AcetylCoA_hydro"/>
    <property type="match status" value="1"/>
</dbReference>
<dbReference type="Gene3D" id="3.40.1080.20">
    <property type="entry name" value="Acetyl-CoA hydrolase/transferase C-terminal domain"/>
    <property type="match status" value="2"/>
</dbReference>
<dbReference type="PROSITE" id="PS51186">
    <property type="entry name" value="GNAT"/>
    <property type="match status" value="1"/>
</dbReference>
<dbReference type="PANTHER" id="PTHR21432">
    <property type="entry name" value="ACETYL-COA HYDROLASE-RELATED"/>
    <property type="match status" value="1"/>
</dbReference>
<sequence length="656" mass="73557">MAERDGKTTRIKKKILDKYPEKFLPEEEVFKKIHPGDNIFIGTGCGFPKRLIHLLIARAKMFPESSSDAVAFRLITLGVTPIVQYKFTDNFSLTSFFIRRDTKRSVNIEKADFIPIFYSNIPGLIRMGSLPIDVALIQTSMPDERGIVNLGISVDIVKAAVENAGIVIAQANSNMPRVHGEGYIDIEEVDYIIPFDEPLLEYVSKVPGEIAQKVGKYVASIIRDGDTIQVGYGSLPNAILANLTDKKNLGVHTDLLTDGIVDLMKEGVIDNSKKGINRGKTIATFCMGTEKTYRYLDENPWVEFKGVDYTNHPLTIAKNNRMTAINSALKIDLTGQATAESYVSFDIPEKGSAKTDPDGKKVGGESRGFHTWVGGQADFMRGAVLSRGGKSILSIQSTADGERVSRIVPLIEEGVGVMLNRSDVHYVVTEYGIAYIHSKNIRERAMELIAIAHPKFRGWLIEEAKRLKMIYEDQLFVPGAEGEYPEHYAQCRNTKTGLKILFRPVKLTDEPILKDFINSCSKETLYKRFFSSRTYIPHEILQKYTAIDYTKEMVIVAVVERETREVIIAMGQYKINAEDHTGDAAIMVLDEYHGRGIGTEISNYLIYLARRQGLVAFTADVLHDNDAMLHIFEKSGFEVEMRSEQGAYKMRLNFGE</sequence>
<keyword evidence="2" id="KW-0808">Transferase</keyword>
<dbReference type="InterPro" id="IPR003702">
    <property type="entry name" value="ActCoA_hydro_N"/>
</dbReference>
<dbReference type="AlphaFoldDB" id="A0A9D8KIJ5"/>
<gene>
    <name evidence="4" type="ORF">JW984_16930</name>
</gene>
<accession>A0A9D8KIJ5</accession>
<dbReference type="Gene3D" id="3.30.750.70">
    <property type="entry name" value="4-hydroxybutyrate coenzyme like domains"/>
    <property type="match status" value="1"/>
</dbReference>
<comment type="caution">
    <text evidence="4">The sequence shown here is derived from an EMBL/GenBank/DDBJ whole genome shotgun (WGS) entry which is preliminary data.</text>
</comment>
<dbReference type="PANTHER" id="PTHR21432:SF20">
    <property type="entry name" value="ACETYL-COA HYDROLASE"/>
    <property type="match status" value="1"/>
</dbReference>
<dbReference type="InterPro" id="IPR026888">
    <property type="entry name" value="AcetylCoA_hyd_C"/>
</dbReference>
<dbReference type="Proteomes" id="UP000809273">
    <property type="component" value="Unassembled WGS sequence"/>
</dbReference>